<dbReference type="InterPro" id="IPR036188">
    <property type="entry name" value="FAD/NAD-bd_sf"/>
</dbReference>
<feature type="binding site" evidence="14">
    <location>
        <position position="314"/>
    </location>
    <ligand>
        <name>FAD</name>
        <dbReference type="ChEBI" id="CHEBI:57692"/>
    </ligand>
</feature>
<comment type="similarity">
    <text evidence="3">Belongs to the class-I pyridine nucleotide-disulfide oxidoreductase family.</text>
</comment>
<dbReference type="InterPro" id="IPR016156">
    <property type="entry name" value="FAD/NAD-linked_Rdtase_dimer_sf"/>
</dbReference>
<dbReference type="PANTHER" id="PTHR22912:SF93">
    <property type="entry name" value="SOLUBLE PYRIDINE NUCLEOTIDE TRANSHYDROGENASE"/>
    <property type="match status" value="1"/>
</dbReference>
<dbReference type="Proteomes" id="UP000245802">
    <property type="component" value="Chromosome"/>
</dbReference>
<dbReference type="GO" id="GO:0003957">
    <property type="term" value="F:NAD(P)+ transhydrogenase (Si-specific) activity"/>
    <property type="evidence" value="ECO:0007669"/>
    <property type="project" value="UniProtKB-EC"/>
</dbReference>
<feature type="binding site" evidence="14">
    <location>
        <position position="273"/>
    </location>
    <ligand>
        <name>NAD(+)</name>
        <dbReference type="ChEBI" id="CHEBI:57540"/>
    </ligand>
</feature>
<gene>
    <name evidence="17" type="ORF">C1280_04825</name>
</gene>
<dbReference type="EC" id="1.6.1.1" evidence="4"/>
<organism evidence="17 18">
    <name type="scientific">Gemmata obscuriglobus</name>
    <dbReference type="NCBI Taxonomy" id="114"/>
    <lineage>
        <taxon>Bacteria</taxon>
        <taxon>Pseudomonadati</taxon>
        <taxon>Planctomycetota</taxon>
        <taxon>Planctomycetia</taxon>
        <taxon>Gemmatales</taxon>
        <taxon>Gemmataceae</taxon>
        <taxon>Gemmata</taxon>
    </lineage>
</organism>
<name>A0A2Z3H628_9BACT</name>
<dbReference type="RefSeq" id="WP_010041710.1">
    <property type="nucleotide sequence ID" value="NZ_CP025958.1"/>
</dbReference>
<dbReference type="KEGG" id="gog:C1280_04825"/>
<keyword evidence="10" id="KW-0560">Oxidoreductase</keyword>
<keyword evidence="6" id="KW-0963">Cytoplasm</keyword>
<feature type="binding site" evidence="14">
    <location>
        <position position="54"/>
    </location>
    <ligand>
        <name>FAD</name>
        <dbReference type="ChEBI" id="CHEBI:57692"/>
    </ligand>
</feature>
<evidence type="ECO:0000256" key="10">
    <source>
        <dbReference type="ARBA" id="ARBA00023002"/>
    </source>
</evidence>
<dbReference type="PRINTS" id="PR00411">
    <property type="entry name" value="PNDRDTASEI"/>
</dbReference>
<dbReference type="AlphaFoldDB" id="A0A2Z3H628"/>
<protein>
    <recommendedName>
        <fullName evidence="5">Soluble pyridine nucleotide transhydrogenase</fullName>
        <ecNumber evidence="4">1.6.1.1</ecNumber>
    </recommendedName>
    <alternativeName>
        <fullName evidence="12">NAD(P)(+) transhydrogenase [B-specific]</fullName>
    </alternativeName>
</protein>
<dbReference type="EMBL" id="CP025958">
    <property type="protein sequence ID" value="AWM36410.1"/>
    <property type="molecule type" value="Genomic_DNA"/>
</dbReference>
<evidence type="ECO:0000313" key="18">
    <source>
        <dbReference type="Proteomes" id="UP000245802"/>
    </source>
</evidence>
<feature type="binding site" evidence="14">
    <location>
        <begin position="148"/>
        <end position="150"/>
    </location>
    <ligand>
        <name>FAD</name>
        <dbReference type="ChEBI" id="CHEBI:57692"/>
    </ligand>
</feature>
<dbReference type="InterPro" id="IPR050151">
    <property type="entry name" value="Class-I_Pyr_Nuc-Dis_Oxidored"/>
</dbReference>
<sequence length="483" mass="50993">MSERANFDLVVIGAGPGGETAALTGARLGKRVAVVEKAPFVGGAAVNTGTLPSKTLRETALALSGYRSRDLHGVDLSLRRNITVDDALRHERTIKAAHRDQIRGLLDRYGVTVVHGTARFAGPNVIQVAGDGDASERELVADKVVIATGSVPVRPPGFPFEHTRVHDSDELLELHEMPRSLAVVGAGVIGSEYACAFAALGVETYLIDGRNELLPFLDADLSAALEASMRRLGVRFVWGERVTSCDAPDVGDVRLELSSGQTLTVDHVLICSGRVSRAGDLNLEAAGLRAAHKGRIGVNEYFQTEVPHVYAVGDVIGFPALASTSAEQGRAAVAHAFGTPLAGPVAPVLPTGIYTIPEISAAGEGEEELRAKGVEYVTGRAGYAEVARGKIIGDEYGFLKLLFRRSDLKLLGAHVIGELASEVVHIGVMALMTGAGADLLLGTCFNHPTLGELYKLATHDALLRMGRERNDPTALTTAPRVSG</sequence>
<dbReference type="GO" id="GO:0006103">
    <property type="term" value="P:2-oxoglutarate metabolic process"/>
    <property type="evidence" value="ECO:0007669"/>
    <property type="project" value="TreeGrafter"/>
</dbReference>
<dbReference type="SUPFAM" id="SSF55424">
    <property type="entry name" value="FAD/NAD-linked reductases, dimerisation (C-terminal) domain"/>
    <property type="match status" value="1"/>
</dbReference>
<comment type="cofactor">
    <cofactor evidence="14">
        <name>FAD</name>
        <dbReference type="ChEBI" id="CHEBI:57692"/>
    </cofactor>
    <text evidence="14">Binds 1 FAD per subunit.</text>
</comment>
<dbReference type="SUPFAM" id="SSF51905">
    <property type="entry name" value="FAD/NAD(P)-binding domain"/>
    <property type="match status" value="1"/>
</dbReference>
<evidence type="ECO:0000256" key="14">
    <source>
        <dbReference type="PIRSR" id="PIRSR000350-3"/>
    </source>
</evidence>
<evidence type="ECO:0000256" key="6">
    <source>
        <dbReference type="ARBA" id="ARBA00022490"/>
    </source>
</evidence>
<keyword evidence="11 14" id="KW-0520">NAD</keyword>
<dbReference type="Gene3D" id="3.30.390.30">
    <property type="match status" value="1"/>
</dbReference>
<evidence type="ECO:0000256" key="12">
    <source>
        <dbReference type="ARBA" id="ARBA00031183"/>
    </source>
</evidence>
<evidence type="ECO:0000256" key="9">
    <source>
        <dbReference type="ARBA" id="ARBA00022857"/>
    </source>
</evidence>
<proteinExistence type="inferred from homology"/>
<feature type="active site" description="Proton acceptor" evidence="13">
    <location>
        <position position="447"/>
    </location>
</feature>
<dbReference type="PIRSF" id="PIRSF000350">
    <property type="entry name" value="Mercury_reductase_MerA"/>
    <property type="match status" value="1"/>
</dbReference>
<dbReference type="PANTHER" id="PTHR22912">
    <property type="entry name" value="DISULFIDE OXIDOREDUCTASE"/>
    <property type="match status" value="1"/>
</dbReference>
<dbReference type="Pfam" id="PF07992">
    <property type="entry name" value="Pyr_redox_2"/>
    <property type="match status" value="1"/>
</dbReference>
<dbReference type="Pfam" id="PF02852">
    <property type="entry name" value="Pyr_redox_dim"/>
    <property type="match status" value="1"/>
</dbReference>
<dbReference type="GO" id="GO:0004148">
    <property type="term" value="F:dihydrolipoyl dehydrogenase (NADH) activity"/>
    <property type="evidence" value="ECO:0007669"/>
    <property type="project" value="TreeGrafter"/>
</dbReference>
<dbReference type="GO" id="GO:0005829">
    <property type="term" value="C:cytosol"/>
    <property type="evidence" value="ECO:0007669"/>
    <property type="project" value="TreeGrafter"/>
</dbReference>
<dbReference type="PRINTS" id="PR00368">
    <property type="entry name" value="FADPNR"/>
</dbReference>
<dbReference type="OrthoDB" id="230580at2"/>
<keyword evidence="7" id="KW-0285">Flavoprotein</keyword>
<evidence type="ECO:0000313" key="17">
    <source>
        <dbReference type="EMBL" id="AWM36410.1"/>
    </source>
</evidence>
<dbReference type="FunFam" id="3.30.390.30:FF:000001">
    <property type="entry name" value="Dihydrolipoyl dehydrogenase"/>
    <property type="match status" value="1"/>
</dbReference>
<evidence type="ECO:0000256" key="11">
    <source>
        <dbReference type="ARBA" id="ARBA00023027"/>
    </source>
</evidence>
<dbReference type="NCBIfam" id="NF003585">
    <property type="entry name" value="PRK05249.1"/>
    <property type="match status" value="1"/>
</dbReference>
<comment type="subcellular location">
    <subcellularLocation>
        <location evidence="2">Cytoplasm</location>
    </subcellularLocation>
</comment>
<evidence type="ECO:0000256" key="4">
    <source>
        <dbReference type="ARBA" id="ARBA00012772"/>
    </source>
</evidence>
<dbReference type="InterPro" id="IPR023753">
    <property type="entry name" value="FAD/NAD-binding_dom"/>
</dbReference>
<keyword evidence="8 14" id="KW-0274">FAD</keyword>
<keyword evidence="14" id="KW-0547">Nucleotide-binding</keyword>
<comment type="function">
    <text evidence="1">Conversion of NADPH, generated by peripheral catabolic pathways, to NADH, which can enter the respiratory chain for energy generation.</text>
</comment>
<keyword evidence="9" id="KW-0521">NADP</keyword>
<dbReference type="Gene3D" id="3.50.50.60">
    <property type="entry name" value="FAD/NAD(P)-binding domain"/>
    <property type="match status" value="2"/>
</dbReference>
<reference evidence="17 18" key="1">
    <citation type="submission" date="2018-01" db="EMBL/GenBank/DDBJ databases">
        <title>G. obscuriglobus.</title>
        <authorList>
            <person name="Franke J."/>
            <person name="Blomberg W."/>
            <person name="Selmecki A."/>
        </authorList>
    </citation>
    <scope>NUCLEOTIDE SEQUENCE [LARGE SCALE GENOMIC DNA]</scope>
    <source>
        <strain evidence="17 18">DSM 5831</strain>
    </source>
</reference>
<evidence type="ECO:0000256" key="3">
    <source>
        <dbReference type="ARBA" id="ARBA00007532"/>
    </source>
</evidence>
<accession>A0A2Z3H628</accession>
<evidence type="ECO:0000256" key="13">
    <source>
        <dbReference type="PIRSR" id="PIRSR000350-2"/>
    </source>
</evidence>
<evidence type="ECO:0000256" key="8">
    <source>
        <dbReference type="ARBA" id="ARBA00022827"/>
    </source>
</evidence>
<keyword evidence="18" id="KW-1185">Reference proteome</keyword>
<evidence type="ECO:0000256" key="5">
    <source>
        <dbReference type="ARBA" id="ARBA00016603"/>
    </source>
</evidence>
<dbReference type="InterPro" id="IPR001100">
    <property type="entry name" value="Pyr_nuc-diS_OxRdtase"/>
</dbReference>
<dbReference type="GO" id="GO:0050660">
    <property type="term" value="F:flavin adenine dinucleotide binding"/>
    <property type="evidence" value="ECO:0007669"/>
    <property type="project" value="TreeGrafter"/>
</dbReference>
<feature type="domain" description="Pyridine nucleotide-disulphide oxidoreductase dimerisation" evidence="15">
    <location>
        <begin position="350"/>
        <end position="455"/>
    </location>
</feature>
<evidence type="ECO:0000259" key="15">
    <source>
        <dbReference type="Pfam" id="PF02852"/>
    </source>
</evidence>
<evidence type="ECO:0000256" key="2">
    <source>
        <dbReference type="ARBA" id="ARBA00004496"/>
    </source>
</evidence>
<evidence type="ECO:0000256" key="1">
    <source>
        <dbReference type="ARBA" id="ARBA00002842"/>
    </source>
</evidence>
<evidence type="ECO:0000256" key="7">
    <source>
        <dbReference type="ARBA" id="ARBA00022630"/>
    </source>
</evidence>
<feature type="binding site" evidence="14">
    <location>
        <begin position="185"/>
        <end position="192"/>
    </location>
    <ligand>
        <name>NAD(+)</name>
        <dbReference type="ChEBI" id="CHEBI:57540"/>
    </ligand>
</feature>
<dbReference type="InterPro" id="IPR004099">
    <property type="entry name" value="Pyr_nucl-diS_OxRdtase_dimer"/>
</dbReference>
<feature type="domain" description="FAD/NAD(P)-binding" evidence="16">
    <location>
        <begin position="7"/>
        <end position="329"/>
    </location>
</feature>
<evidence type="ECO:0000259" key="16">
    <source>
        <dbReference type="Pfam" id="PF07992"/>
    </source>
</evidence>